<accession>A0A5B9PAJ3</accession>
<feature type="transmembrane region" description="Helical" evidence="2">
    <location>
        <begin position="23"/>
        <end position="42"/>
    </location>
</feature>
<feature type="compositionally biased region" description="Basic and acidic residues" evidence="1">
    <location>
        <begin position="49"/>
        <end position="60"/>
    </location>
</feature>
<evidence type="ECO:0000313" key="4">
    <source>
        <dbReference type="EMBL" id="QEG21516.1"/>
    </source>
</evidence>
<dbReference type="NCBIfam" id="TIGR01451">
    <property type="entry name" value="B_ant_repeat"/>
    <property type="match status" value="2"/>
</dbReference>
<feature type="compositionally biased region" description="Polar residues" evidence="1">
    <location>
        <begin position="196"/>
        <end position="212"/>
    </location>
</feature>
<proteinExistence type="predicted"/>
<evidence type="ECO:0000259" key="3">
    <source>
        <dbReference type="Pfam" id="PF01345"/>
    </source>
</evidence>
<protein>
    <submittedName>
        <fullName evidence="4">Large cysteine-rich periplasmic protein OmcB</fullName>
    </submittedName>
</protein>
<dbReference type="AlphaFoldDB" id="A0A5B9PAJ3"/>
<feature type="compositionally biased region" description="Low complexity" evidence="1">
    <location>
        <begin position="294"/>
        <end position="330"/>
    </location>
</feature>
<keyword evidence="5" id="KW-1185">Reference proteome</keyword>
<evidence type="ECO:0000256" key="2">
    <source>
        <dbReference type="SAM" id="Phobius"/>
    </source>
</evidence>
<reference evidence="4" key="1">
    <citation type="submission" date="2019-08" db="EMBL/GenBank/DDBJ databases">
        <title>Deep-cultivation of Planctomycetes and their phenomic and genomic characterization uncovers novel biology.</title>
        <authorList>
            <person name="Wiegand S."/>
            <person name="Jogler M."/>
            <person name="Boedeker C."/>
            <person name="Pinto D."/>
            <person name="Vollmers J."/>
            <person name="Rivas-Marin E."/>
            <person name="Kohn T."/>
            <person name="Peeters S.H."/>
            <person name="Heuer A."/>
            <person name="Rast P."/>
            <person name="Oberbeckmann S."/>
            <person name="Bunk B."/>
            <person name="Jeske O."/>
            <person name="Meyerdierks A."/>
            <person name="Storesund J.E."/>
            <person name="Kallscheuer N."/>
            <person name="Luecker S."/>
            <person name="Lage O.M."/>
            <person name="Pohl T."/>
            <person name="Merkel B.J."/>
            <person name="Hornburger P."/>
            <person name="Mueller R.-W."/>
            <person name="Bruemmer F."/>
            <person name="Labrenz M."/>
            <person name="Spormann A.M."/>
            <person name="Op den Camp H."/>
            <person name="Overmann J."/>
            <person name="Amann R."/>
            <person name="Jetten M.S.M."/>
            <person name="Mascher T."/>
            <person name="Medema M.H."/>
            <person name="Devos D.P."/>
            <person name="Kaster A.-K."/>
            <person name="Ovreas L."/>
            <person name="Rohde M."/>
            <person name="Galperin M.Y."/>
            <person name="Jogler C."/>
        </authorList>
    </citation>
    <scope>NUCLEOTIDE SEQUENCE [LARGE SCALE GENOMIC DNA]</scope>
    <source>
        <strain evidence="4">FC18</strain>
    </source>
</reference>
<feature type="domain" description="DUF11" evidence="3">
    <location>
        <begin position="427"/>
        <end position="513"/>
    </location>
</feature>
<evidence type="ECO:0000313" key="5">
    <source>
        <dbReference type="Proteomes" id="UP000322214"/>
    </source>
</evidence>
<sequence length="875" mass="93718">MTENETTDQDTSETTASRGNGALIGRFLAVGLFVALGTFAVIQSLSGERIPEDPGTDKPGADSVVAEAEDKDTDVKSIVDAPVIKRKETFGGSVANTTPSMKDKPNPNGPSKFAKTFKPATTPATITKRQAPGTFDRPTISTSQTKTPPPNRIAQLETGSARNTFGIGGPATTPGTAVQKTIGDAAKNLKDKVGDATSSVSNRFNQMGNSLKDTAGDVTNRAKSTFGSSTASRFGAPSQTKAPEVASSGSPFGQKSPEIKQIEAKPTLDSMPATRPFAASQPKPSGFQSKSLNPISSTSPQQTRTPSATPATRPGSTFPPSKSSAASTPARNPFGQKPTVQSLDRPSTGGLNAKTSSTFQNSGRNTSLSPSGQTRMPNSASQPRTQTPARTQLPSASTRPPMVQASRVSSKPGDRQFEGVQSPSMIIQKFSPNEIQVNQTADFEVKIRNVGRVSVDDVLVVDQVPEGARFIDANPKPSSQSRNGELQWQLGTMKPGEERTILLQLQPTVPGEIGSVAQFYFGGRASNRTKVTQPKLTITHTADPKILIGNNVEFDVTVENTGNGPAHDVIIQEEVPELLEFQDGSRELEYEIGTLMPGQSRRVRLGLRAARVGRLRNVMFASAKGGLQAKHETDVEIIAPKLTTSSEGPTTRYIQRQVAHTFTVGNQGTAAATNLRLIARLPSGLRFVSANNRGQYDRNSHAVIWQMRDLNAGSSGDVEVVTSPVEAGEQNIKFEAEADLNQKSETMQKLNVLHLVDVFFDIDDVVDPIEIGADTRYRISLVNQGTQAATNVQLQIDFPSGLEPTSVDGDLRNQIRNQQVLFEPITSLRPGEELNVIVQAKGRADGDHRVVVTMKAGTRATPVSKEETTRVYSDR</sequence>
<feature type="domain" description="DUF11" evidence="3">
    <location>
        <begin position="650"/>
        <end position="730"/>
    </location>
</feature>
<feature type="compositionally biased region" description="Polar residues" evidence="1">
    <location>
        <begin position="282"/>
        <end position="293"/>
    </location>
</feature>
<dbReference type="InterPro" id="IPR047589">
    <property type="entry name" value="DUF11_rpt"/>
</dbReference>
<dbReference type="Pfam" id="PF01345">
    <property type="entry name" value="DUF11"/>
    <property type="match status" value="3"/>
</dbReference>
<dbReference type="EMBL" id="CP042912">
    <property type="protein sequence ID" value="QEG21516.1"/>
    <property type="molecule type" value="Genomic_DNA"/>
</dbReference>
<dbReference type="KEGG" id="mff:MFFC18_13720"/>
<feature type="domain" description="DUF11" evidence="3">
    <location>
        <begin position="536"/>
        <end position="622"/>
    </location>
</feature>
<dbReference type="RefSeq" id="WP_075083147.1">
    <property type="nucleotide sequence ID" value="NZ_CP042912.1"/>
</dbReference>
<dbReference type="PANTHER" id="PTHR34819">
    <property type="entry name" value="LARGE CYSTEINE-RICH PERIPLASMIC PROTEIN OMCB"/>
    <property type="match status" value="1"/>
</dbReference>
<dbReference type="InterPro" id="IPR051172">
    <property type="entry name" value="Chlamydia_OmcB"/>
</dbReference>
<feature type="compositionally biased region" description="Polar residues" evidence="1">
    <location>
        <begin position="221"/>
        <end position="253"/>
    </location>
</feature>
<gene>
    <name evidence="4" type="primary">omcB_3</name>
    <name evidence="4" type="ORF">MFFC18_13720</name>
</gene>
<dbReference type="Proteomes" id="UP000322214">
    <property type="component" value="Chromosome"/>
</dbReference>
<dbReference type="PANTHER" id="PTHR34819:SF3">
    <property type="entry name" value="CELL SURFACE PROTEIN"/>
    <property type="match status" value="1"/>
</dbReference>
<keyword evidence="2" id="KW-1133">Transmembrane helix</keyword>
<dbReference type="InterPro" id="IPR013783">
    <property type="entry name" value="Ig-like_fold"/>
</dbReference>
<feature type="region of interest" description="Disordered" evidence="1">
    <location>
        <begin position="129"/>
        <end position="153"/>
    </location>
</feature>
<evidence type="ECO:0000256" key="1">
    <source>
        <dbReference type="SAM" id="MobiDB-lite"/>
    </source>
</evidence>
<dbReference type="OrthoDB" id="282600at2"/>
<dbReference type="STRING" id="980251.GCA_001642875_00345"/>
<name>A0A5B9PAJ3_9BACT</name>
<feature type="region of interest" description="Disordered" evidence="1">
    <location>
        <begin position="90"/>
        <end position="109"/>
    </location>
</feature>
<dbReference type="Gene3D" id="2.60.40.10">
    <property type="entry name" value="Immunoglobulins"/>
    <property type="match status" value="3"/>
</dbReference>
<dbReference type="InterPro" id="IPR001434">
    <property type="entry name" value="OmcB-like_DUF11"/>
</dbReference>
<feature type="region of interest" description="Disordered" evidence="1">
    <location>
        <begin position="48"/>
        <end position="73"/>
    </location>
</feature>
<organism evidence="4 5">
    <name type="scientific">Mariniblastus fucicola</name>
    <dbReference type="NCBI Taxonomy" id="980251"/>
    <lineage>
        <taxon>Bacteria</taxon>
        <taxon>Pseudomonadati</taxon>
        <taxon>Planctomycetota</taxon>
        <taxon>Planctomycetia</taxon>
        <taxon>Pirellulales</taxon>
        <taxon>Pirellulaceae</taxon>
        <taxon>Mariniblastus</taxon>
    </lineage>
</organism>
<keyword evidence="2" id="KW-0812">Transmembrane</keyword>
<feature type="region of interest" description="Disordered" evidence="1">
    <location>
        <begin position="193"/>
        <end position="418"/>
    </location>
</feature>
<feature type="compositionally biased region" description="Polar residues" evidence="1">
    <location>
        <begin position="338"/>
        <end position="398"/>
    </location>
</feature>
<keyword evidence="2" id="KW-0472">Membrane</keyword>